<dbReference type="EMBL" id="CM026421">
    <property type="protein sequence ID" value="KAG0589381.1"/>
    <property type="molecule type" value="Genomic_DNA"/>
</dbReference>
<protein>
    <recommendedName>
        <fullName evidence="3">THUMP domain-containing protein</fullName>
    </recommendedName>
</protein>
<sequence>MAAGGAPKQAHRGGGGGGGGGAGGGAGGGNADRKRRRAKYLPHNQKKAVIEHGQKGFLVTCVGGKERASIQEISNVLEEFFERPSTSTSAPVEKGPDDRTGASGASDHSDEESEEDESDESEDEGARKVSKVAPPAASTISSEGKSRGGGIDELLAAEIDEIRTKKKARFSGCETGCHGVVFVRMLKDAAAQRSPMELAEAIVRDAAATKKSRTRYSMRLIPVETTCYASPAEVEKAAQSMVARHFPTGEGCPTFKFAVAIEARANTSIDKMALINAVAKIVPQPHSVDLKNPQKTILMQIVKTTCALGVVRDFKELAKYNLRMLTNPELEKKPPSSKETSSKPEADTLEHPVQKDAPSPTADTTAVDTAPSVGSEVKLDDSKAADIDKTSGETKADS</sequence>
<dbReference type="GO" id="GO:0006400">
    <property type="term" value="P:tRNA modification"/>
    <property type="evidence" value="ECO:0007669"/>
    <property type="project" value="InterPro"/>
</dbReference>
<evidence type="ECO:0000313" key="5">
    <source>
        <dbReference type="Proteomes" id="UP000822688"/>
    </source>
</evidence>
<feature type="compositionally biased region" description="Acidic residues" evidence="2">
    <location>
        <begin position="109"/>
        <end position="123"/>
    </location>
</feature>
<feature type="compositionally biased region" description="Basic and acidic residues" evidence="2">
    <location>
        <begin position="329"/>
        <end position="354"/>
    </location>
</feature>
<keyword evidence="5" id="KW-1185">Reference proteome</keyword>
<evidence type="ECO:0000256" key="2">
    <source>
        <dbReference type="SAM" id="MobiDB-lite"/>
    </source>
</evidence>
<evidence type="ECO:0000256" key="1">
    <source>
        <dbReference type="PROSITE-ProRule" id="PRU00529"/>
    </source>
</evidence>
<comment type="caution">
    <text evidence="4">The sequence shown here is derived from an EMBL/GenBank/DDBJ whole genome shotgun (WGS) entry which is preliminary data.</text>
</comment>
<dbReference type="PANTHER" id="PTHR13452">
    <property type="entry name" value="THUMP DOMAIN CONTAINING PROTEIN 1-RELATED"/>
    <property type="match status" value="1"/>
</dbReference>
<organism evidence="4 5">
    <name type="scientific">Ceratodon purpureus</name>
    <name type="common">Fire moss</name>
    <name type="synonym">Dicranum purpureum</name>
    <dbReference type="NCBI Taxonomy" id="3225"/>
    <lineage>
        <taxon>Eukaryota</taxon>
        <taxon>Viridiplantae</taxon>
        <taxon>Streptophyta</taxon>
        <taxon>Embryophyta</taxon>
        <taxon>Bryophyta</taxon>
        <taxon>Bryophytina</taxon>
        <taxon>Bryopsida</taxon>
        <taxon>Dicranidae</taxon>
        <taxon>Pseudoditrichales</taxon>
        <taxon>Ditrichaceae</taxon>
        <taxon>Ceratodon</taxon>
    </lineage>
</organism>
<dbReference type="InterPro" id="IPR040183">
    <property type="entry name" value="THUMPD1-like"/>
</dbReference>
<dbReference type="SUPFAM" id="SSF143437">
    <property type="entry name" value="THUMP domain-like"/>
    <property type="match status" value="1"/>
</dbReference>
<accession>A0A8T0J3D1</accession>
<dbReference type="Gene3D" id="3.30.2300.10">
    <property type="entry name" value="THUMP superfamily"/>
    <property type="match status" value="1"/>
</dbReference>
<dbReference type="CDD" id="cd11717">
    <property type="entry name" value="THUMP_THUMPD1_like"/>
    <property type="match status" value="1"/>
</dbReference>
<feature type="compositionally biased region" description="Gly residues" evidence="2">
    <location>
        <begin position="12"/>
        <end position="30"/>
    </location>
</feature>
<proteinExistence type="predicted"/>
<feature type="region of interest" description="Disordered" evidence="2">
    <location>
        <begin position="328"/>
        <end position="398"/>
    </location>
</feature>
<feature type="region of interest" description="Disordered" evidence="2">
    <location>
        <begin position="1"/>
        <end position="56"/>
    </location>
</feature>
<dbReference type="GO" id="GO:0003723">
    <property type="term" value="F:RNA binding"/>
    <property type="evidence" value="ECO:0007669"/>
    <property type="project" value="UniProtKB-UniRule"/>
</dbReference>
<gene>
    <name evidence="4" type="ORF">KC19_1G017700</name>
</gene>
<feature type="region of interest" description="Disordered" evidence="2">
    <location>
        <begin position="82"/>
        <end position="149"/>
    </location>
</feature>
<dbReference type="OrthoDB" id="367221at2759"/>
<dbReference type="InterPro" id="IPR004114">
    <property type="entry name" value="THUMP_dom"/>
</dbReference>
<keyword evidence="1" id="KW-0694">RNA-binding</keyword>
<feature type="compositionally biased region" description="Basic residues" evidence="2">
    <location>
        <begin position="33"/>
        <end position="46"/>
    </location>
</feature>
<dbReference type="AlphaFoldDB" id="A0A8T0J3D1"/>
<dbReference type="PANTHER" id="PTHR13452:SF10">
    <property type="entry name" value="THUMP DOMAIN-CONTAINING PROTEIN 1"/>
    <property type="match status" value="1"/>
</dbReference>
<feature type="compositionally biased region" description="Basic and acidic residues" evidence="2">
    <location>
        <begin position="377"/>
        <end position="398"/>
    </location>
</feature>
<dbReference type="Pfam" id="PF02926">
    <property type="entry name" value="THUMP"/>
    <property type="match status" value="1"/>
</dbReference>
<feature type="domain" description="THUMP" evidence="3">
    <location>
        <begin position="205"/>
        <end position="312"/>
    </location>
</feature>
<feature type="compositionally biased region" description="Low complexity" evidence="2">
    <location>
        <begin position="356"/>
        <end position="373"/>
    </location>
</feature>
<reference evidence="4" key="1">
    <citation type="submission" date="2020-06" db="EMBL/GenBank/DDBJ databases">
        <title>WGS assembly of Ceratodon purpureus strain R40.</title>
        <authorList>
            <person name="Carey S.B."/>
            <person name="Jenkins J."/>
            <person name="Shu S."/>
            <person name="Lovell J.T."/>
            <person name="Sreedasyam A."/>
            <person name="Maumus F."/>
            <person name="Tiley G.P."/>
            <person name="Fernandez-Pozo N."/>
            <person name="Barry K."/>
            <person name="Chen C."/>
            <person name="Wang M."/>
            <person name="Lipzen A."/>
            <person name="Daum C."/>
            <person name="Saski C.A."/>
            <person name="Payton A.C."/>
            <person name="Mcbreen J.C."/>
            <person name="Conrad R.E."/>
            <person name="Kollar L.M."/>
            <person name="Olsson S."/>
            <person name="Huttunen S."/>
            <person name="Landis J.B."/>
            <person name="Wickett N.J."/>
            <person name="Johnson M.G."/>
            <person name="Rensing S.A."/>
            <person name="Grimwood J."/>
            <person name="Schmutz J."/>
            <person name="Mcdaniel S.F."/>
        </authorList>
    </citation>
    <scope>NUCLEOTIDE SEQUENCE</scope>
    <source>
        <strain evidence="4">R40</strain>
    </source>
</reference>
<dbReference type="Proteomes" id="UP000822688">
    <property type="component" value="Chromosome 1"/>
</dbReference>
<evidence type="ECO:0000259" key="3">
    <source>
        <dbReference type="PROSITE" id="PS51165"/>
    </source>
</evidence>
<name>A0A8T0J3D1_CERPU</name>
<dbReference type="SMART" id="SM00981">
    <property type="entry name" value="THUMP"/>
    <property type="match status" value="1"/>
</dbReference>
<dbReference type="PROSITE" id="PS51165">
    <property type="entry name" value="THUMP"/>
    <property type="match status" value="1"/>
</dbReference>
<evidence type="ECO:0000313" key="4">
    <source>
        <dbReference type="EMBL" id="KAG0589381.1"/>
    </source>
</evidence>
<dbReference type="FunFam" id="3.30.2300.10:FF:000001">
    <property type="entry name" value="THUMP domain-containing protein 1"/>
    <property type="match status" value="1"/>
</dbReference>